<protein>
    <submittedName>
        <fullName evidence="1">Uncharacterized protein</fullName>
    </submittedName>
</protein>
<dbReference type="OrthoDB" id="798560at2"/>
<evidence type="ECO:0000313" key="1">
    <source>
        <dbReference type="EMBL" id="EHQ31205.1"/>
    </source>
</evidence>
<gene>
    <name evidence="1" type="ORF">Mucpa_7162</name>
</gene>
<name>H1YBF1_9SPHI</name>
<dbReference type="Proteomes" id="UP000002774">
    <property type="component" value="Chromosome"/>
</dbReference>
<reference evidence="1" key="1">
    <citation type="submission" date="2011-09" db="EMBL/GenBank/DDBJ databases">
        <title>The permanent draft genome of Mucilaginibacter paludis DSM 18603.</title>
        <authorList>
            <consortium name="US DOE Joint Genome Institute (JGI-PGF)"/>
            <person name="Lucas S."/>
            <person name="Han J."/>
            <person name="Lapidus A."/>
            <person name="Bruce D."/>
            <person name="Goodwin L."/>
            <person name="Pitluck S."/>
            <person name="Peters L."/>
            <person name="Kyrpides N."/>
            <person name="Mavromatis K."/>
            <person name="Ivanova N."/>
            <person name="Mikhailova N."/>
            <person name="Held B."/>
            <person name="Detter J.C."/>
            <person name="Tapia R."/>
            <person name="Han C."/>
            <person name="Land M."/>
            <person name="Hauser L."/>
            <person name="Markowitz V."/>
            <person name="Cheng J.-F."/>
            <person name="Hugenholtz P."/>
            <person name="Woyke T."/>
            <person name="Wu D."/>
            <person name="Tindall B."/>
            <person name="Brambilla E."/>
            <person name="Klenk H.-P."/>
            <person name="Eisen J.A."/>
        </authorList>
    </citation>
    <scope>NUCLEOTIDE SEQUENCE [LARGE SCALE GENOMIC DNA]</scope>
    <source>
        <strain evidence="1">DSM 18603</strain>
    </source>
</reference>
<dbReference type="HOGENOM" id="CLU_2880988_0_0_10"/>
<proteinExistence type="predicted"/>
<dbReference type="AlphaFoldDB" id="H1YBF1"/>
<organism evidence="1 2">
    <name type="scientific">Mucilaginibacter paludis DSM 18603</name>
    <dbReference type="NCBI Taxonomy" id="714943"/>
    <lineage>
        <taxon>Bacteria</taxon>
        <taxon>Pseudomonadati</taxon>
        <taxon>Bacteroidota</taxon>
        <taxon>Sphingobacteriia</taxon>
        <taxon>Sphingobacteriales</taxon>
        <taxon>Sphingobacteriaceae</taxon>
        <taxon>Mucilaginibacter</taxon>
    </lineage>
</organism>
<dbReference type="RefSeq" id="WP_008513495.1">
    <property type="nucleotide sequence ID" value="NZ_CM001403.1"/>
</dbReference>
<accession>H1YBF1</accession>
<dbReference type="STRING" id="714943.Mucpa_7162"/>
<evidence type="ECO:0000313" key="2">
    <source>
        <dbReference type="Proteomes" id="UP000002774"/>
    </source>
</evidence>
<dbReference type="EMBL" id="CM001403">
    <property type="protein sequence ID" value="EHQ31205.1"/>
    <property type="molecule type" value="Genomic_DNA"/>
</dbReference>
<keyword evidence="2" id="KW-1185">Reference proteome</keyword>
<sequence>MDDDKKHYHFVNSQTGNVIAYLSVPASASAESLDVILDKRRKELAVEHGLYFEIIYWKLERKK</sequence>